<proteinExistence type="predicted"/>
<sequence length="72" mass="8103">MAPTSSIVILIRYDYHPLPPERFSPELKTMSAPNDNYTIHKVSLKRTRQACGPCRYVQSQLAEGRTIIPASS</sequence>
<gene>
    <name evidence="1" type="ORF">BDV41DRAFT_539025</name>
</gene>
<organism evidence="1 2">
    <name type="scientific">Aspergillus transmontanensis</name>
    <dbReference type="NCBI Taxonomy" id="1034304"/>
    <lineage>
        <taxon>Eukaryota</taxon>
        <taxon>Fungi</taxon>
        <taxon>Dikarya</taxon>
        <taxon>Ascomycota</taxon>
        <taxon>Pezizomycotina</taxon>
        <taxon>Eurotiomycetes</taxon>
        <taxon>Eurotiomycetidae</taxon>
        <taxon>Eurotiales</taxon>
        <taxon>Aspergillaceae</taxon>
        <taxon>Aspergillus</taxon>
        <taxon>Aspergillus subgen. Circumdati</taxon>
    </lineage>
</organism>
<protein>
    <submittedName>
        <fullName evidence="1">Uncharacterized protein</fullName>
    </submittedName>
</protein>
<accession>A0A5N6VV85</accession>
<evidence type="ECO:0000313" key="2">
    <source>
        <dbReference type="Proteomes" id="UP000325433"/>
    </source>
</evidence>
<dbReference type="EMBL" id="ML738333">
    <property type="protein sequence ID" value="KAE8312463.1"/>
    <property type="molecule type" value="Genomic_DNA"/>
</dbReference>
<dbReference type="Proteomes" id="UP000325433">
    <property type="component" value="Unassembled WGS sequence"/>
</dbReference>
<keyword evidence="2" id="KW-1185">Reference proteome</keyword>
<dbReference type="AlphaFoldDB" id="A0A5N6VV85"/>
<name>A0A5N6VV85_9EURO</name>
<evidence type="ECO:0000313" key="1">
    <source>
        <dbReference type="EMBL" id="KAE8312463.1"/>
    </source>
</evidence>
<reference evidence="2" key="1">
    <citation type="submission" date="2019-04" db="EMBL/GenBank/DDBJ databases">
        <title>Friends and foes A comparative genomics studyof 23 Aspergillus species from section Flavi.</title>
        <authorList>
            <consortium name="DOE Joint Genome Institute"/>
            <person name="Kjaerbolling I."/>
            <person name="Vesth T."/>
            <person name="Frisvad J.C."/>
            <person name="Nybo J.L."/>
            <person name="Theobald S."/>
            <person name="Kildgaard S."/>
            <person name="Isbrandt T."/>
            <person name="Kuo A."/>
            <person name="Sato A."/>
            <person name="Lyhne E.K."/>
            <person name="Kogle M.E."/>
            <person name="Wiebenga A."/>
            <person name="Kun R.S."/>
            <person name="Lubbers R.J."/>
            <person name="Makela M.R."/>
            <person name="Barry K."/>
            <person name="Chovatia M."/>
            <person name="Clum A."/>
            <person name="Daum C."/>
            <person name="Haridas S."/>
            <person name="He G."/>
            <person name="LaButti K."/>
            <person name="Lipzen A."/>
            <person name="Mondo S."/>
            <person name="Riley R."/>
            <person name="Salamov A."/>
            <person name="Simmons B.A."/>
            <person name="Magnuson J.K."/>
            <person name="Henrissat B."/>
            <person name="Mortensen U.H."/>
            <person name="Larsen T.O."/>
            <person name="Devries R.P."/>
            <person name="Grigoriev I.V."/>
            <person name="Machida M."/>
            <person name="Baker S.E."/>
            <person name="Andersen M.R."/>
        </authorList>
    </citation>
    <scope>NUCLEOTIDE SEQUENCE [LARGE SCALE GENOMIC DNA]</scope>
    <source>
        <strain evidence="2">CBS 130015</strain>
    </source>
</reference>